<feature type="region of interest" description="Disordered" evidence="1">
    <location>
        <begin position="1"/>
        <end position="47"/>
    </location>
</feature>
<accession>X1EC06</accession>
<gene>
    <name evidence="2" type="ORF">S01H4_52708</name>
</gene>
<protein>
    <submittedName>
        <fullName evidence="2">Uncharacterized protein</fullName>
    </submittedName>
</protein>
<sequence length="47" mass="5392">MSEESRNPIDNEELKKDNVKNESEDQKPLVEKQEAQIGKPILIRAEA</sequence>
<name>X1EC06_9ZZZZ</name>
<organism evidence="2">
    <name type="scientific">marine sediment metagenome</name>
    <dbReference type="NCBI Taxonomy" id="412755"/>
    <lineage>
        <taxon>unclassified sequences</taxon>
        <taxon>metagenomes</taxon>
        <taxon>ecological metagenomes</taxon>
    </lineage>
</organism>
<evidence type="ECO:0000313" key="2">
    <source>
        <dbReference type="EMBL" id="GAH14664.1"/>
    </source>
</evidence>
<feature type="non-terminal residue" evidence="2">
    <location>
        <position position="47"/>
    </location>
</feature>
<comment type="caution">
    <text evidence="2">The sequence shown here is derived from an EMBL/GenBank/DDBJ whole genome shotgun (WGS) entry which is preliminary data.</text>
</comment>
<proteinExistence type="predicted"/>
<feature type="compositionally biased region" description="Basic and acidic residues" evidence="1">
    <location>
        <begin position="1"/>
        <end position="34"/>
    </location>
</feature>
<reference evidence="2" key="1">
    <citation type="journal article" date="2014" name="Front. Microbiol.">
        <title>High frequency of phylogenetically diverse reductive dehalogenase-homologous genes in deep subseafloor sedimentary metagenomes.</title>
        <authorList>
            <person name="Kawai M."/>
            <person name="Futagami T."/>
            <person name="Toyoda A."/>
            <person name="Takaki Y."/>
            <person name="Nishi S."/>
            <person name="Hori S."/>
            <person name="Arai W."/>
            <person name="Tsubouchi T."/>
            <person name="Morono Y."/>
            <person name="Uchiyama I."/>
            <person name="Ito T."/>
            <person name="Fujiyama A."/>
            <person name="Inagaki F."/>
            <person name="Takami H."/>
        </authorList>
    </citation>
    <scope>NUCLEOTIDE SEQUENCE</scope>
    <source>
        <strain evidence="2">Expedition CK06-06</strain>
    </source>
</reference>
<dbReference type="EMBL" id="BART01030144">
    <property type="protein sequence ID" value="GAH14664.1"/>
    <property type="molecule type" value="Genomic_DNA"/>
</dbReference>
<evidence type="ECO:0000256" key="1">
    <source>
        <dbReference type="SAM" id="MobiDB-lite"/>
    </source>
</evidence>
<dbReference type="AlphaFoldDB" id="X1EC06"/>